<dbReference type="InterPro" id="IPR027417">
    <property type="entry name" value="P-loop_NTPase"/>
</dbReference>
<dbReference type="PROSITE" id="PS00175">
    <property type="entry name" value="PG_MUTASE"/>
    <property type="match status" value="1"/>
</dbReference>
<keyword evidence="5" id="KW-0812">Transmembrane</keyword>
<feature type="region of interest" description="Disordered" evidence="4">
    <location>
        <begin position="420"/>
        <end position="447"/>
    </location>
</feature>
<dbReference type="Proteomes" id="UP000190312">
    <property type="component" value="Unassembled WGS sequence"/>
</dbReference>
<feature type="domain" description="6-phosphofructo-2-kinase" evidence="6">
    <location>
        <begin position="482"/>
        <end position="661"/>
    </location>
</feature>
<dbReference type="GO" id="GO:0006003">
    <property type="term" value="P:fructose 2,6-bisphosphate metabolic process"/>
    <property type="evidence" value="ECO:0007669"/>
    <property type="project" value="InterPro"/>
</dbReference>
<keyword evidence="5" id="KW-0472">Membrane</keyword>
<dbReference type="InterPro" id="IPR029033">
    <property type="entry name" value="His_PPase_superfam"/>
</dbReference>
<feature type="domain" description="6-phosphofructo-2-kinase" evidence="6">
    <location>
        <begin position="324"/>
        <end position="378"/>
    </location>
</feature>
<feature type="compositionally biased region" description="Low complexity" evidence="4">
    <location>
        <begin position="423"/>
        <end position="444"/>
    </location>
</feature>
<protein>
    <submittedName>
        <fullName evidence="7">6-phosphofructo-2-kinase</fullName>
    </submittedName>
</protein>
<evidence type="ECO:0000313" key="7">
    <source>
        <dbReference type="EMBL" id="OOO11629.1"/>
    </source>
</evidence>
<dbReference type="GO" id="GO:0005524">
    <property type="term" value="F:ATP binding"/>
    <property type="evidence" value="ECO:0007669"/>
    <property type="project" value="UniProtKB-KW"/>
</dbReference>
<evidence type="ECO:0000256" key="2">
    <source>
        <dbReference type="ARBA" id="ARBA00022840"/>
    </source>
</evidence>
<dbReference type="Pfam" id="PF01591">
    <property type="entry name" value="6PF2K"/>
    <property type="match status" value="2"/>
</dbReference>
<evidence type="ECO:0000256" key="1">
    <source>
        <dbReference type="ARBA" id="ARBA00022741"/>
    </source>
</evidence>
<dbReference type="AlphaFoldDB" id="A0A1S9DRB2"/>
<evidence type="ECO:0000256" key="5">
    <source>
        <dbReference type="SAM" id="Phobius"/>
    </source>
</evidence>
<dbReference type="SUPFAM" id="SSF53254">
    <property type="entry name" value="Phosphoglycerate mutase-like"/>
    <property type="match status" value="1"/>
</dbReference>
<feature type="compositionally biased region" description="Polar residues" evidence="4">
    <location>
        <begin position="221"/>
        <end position="233"/>
    </location>
</feature>
<dbReference type="Pfam" id="PF00300">
    <property type="entry name" value="His_Phos_1"/>
    <property type="match status" value="1"/>
</dbReference>
<dbReference type="Gene3D" id="3.40.50.1240">
    <property type="entry name" value="Phosphoglycerate mutase-like"/>
    <property type="match status" value="1"/>
</dbReference>
<feature type="region of interest" description="Disordered" evidence="4">
    <location>
        <begin position="374"/>
        <end position="399"/>
    </location>
</feature>
<keyword evidence="7" id="KW-0418">Kinase</keyword>
<keyword evidence="2" id="KW-0067">ATP-binding</keyword>
<dbReference type="GO" id="GO:0003873">
    <property type="term" value="F:6-phosphofructo-2-kinase activity"/>
    <property type="evidence" value="ECO:0007669"/>
    <property type="project" value="InterPro"/>
</dbReference>
<feature type="region of interest" description="Disordered" evidence="4">
    <location>
        <begin position="221"/>
        <end position="256"/>
    </location>
</feature>
<feature type="binding site" evidence="3">
    <location>
        <position position="753"/>
    </location>
    <ligand>
        <name>substrate</name>
    </ligand>
</feature>
<dbReference type="GO" id="GO:0005829">
    <property type="term" value="C:cytosol"/>
    <property type="evidence" value="ECO:0007669"/>
    <property type="project" value="TreeGrafter"/>
</dbReference>
<evidence type="ECO:0000256" key="4">
    <source>
        <dbReference type="SAM" id="MobiDB-lite"/>
    </source>
</evidence>
<dbReference type="InterPro" id="IPR003094">
    <property type="entry name" value="6Pfruct_kin"/>
</dbReference>
<name>A0A1S9DRB2_ASPOZ</name>
<feature type="region of interest" description="Disordered" evidence="4">
    <location>
        <begin position="270"/>
        <end position="301"/>
    </location>
</feature>
<feature type="compositionally biased region" description="Low complexity" evidence="4">
    <location>
        <begin position="288"/>
        <end position="300"/>
    </location>
</feature>
<feature type="transmembrane region" description="Helical" evidence="5">
    <location>
        <begin position="112"/>
        <end position="132"/>
    </location>
</feature>
<dbReference type="PRINTS" id="PR00991">
    <property type="entry name" value="6PFRUCTKNASE"/>
</dbReference>
<feature type="transmembrane region" description="Helical" evidence="5">
    <location>
        <begin position="65"/>
        <end position="83"/>
    </location>
</feature>
<dbReference type="OrthoDB" id="267323at2759"/>
<dbReference type="VEuPathDB" id="FungiDB:AO090012000975"/>
<feature type="region of interest" description="Disordered" evidence="4">
    <location>
        <begin position="719"/>
        <end position="738"/>
    </location>
</feature>
<proteinExistence type="predicted"/>
<gene>
    <name evidence="7" type="ORF">OAory_01080990</name>
</gene>
<dbReference type="VEuPathDB" id="FungiDB:AO090012000976"/>
<comment type="caution">
    <text evidence="7">The sequence shown here is derived from an EMBL/GenBank/DDBJ whole genome shotgun (WGS) entry which is preliminary data.</text>
</comment>
<dbReference type="PANTHER" id="PTHR10606:SF32">
    <property type="entry name" value="6-PHOSPHOFRUCTO-2-KINASE 1"/>
    <property type="match status" value="1"/>
</dbReference>
<dbReference type="Gene3D" id="3.40.50.300">
    <property type="entry name" value="P-loop containing nucleotide triphosphate hydrolases"/>
    <property type="match status" value="1"/>
</dbReference>
<evidence type="ECO:0000259" key="6">
    <source>
        <dbReference type="Pfam" id="PF01591"/>
    </source>
</evidence>
<keyword evidence="7" id="KW-0808">Transferase</keyword>
<dbReference type="InterPro" id="IPR001345">
    <property type="entry name" value="PG/BPGM_mutase_AS"/>
</dbReference>
<accession>A0A1S9DRB2</accession>
<feature type="compositionally biased region" description="Pro residues" evidence="4">
    <location>
        <begin position="722"/>
        <end position="734"/>
    </location>
</feature>
<reference evidence="7 8" key="1">
    <citation type="submission" date="2016-10" db="EMBL/GenBank/DDBJ databases">
        <title>Genome sequencing of Aspergillus oryzae BCC7051.</title>
        <authorList>
            <person name="Thammarongtham C."/>
            <person name="Vorapreeda T."/>
            <person name="Nookaew I."/>
            <person name="Srisuk T."/>
            <person name="Land M."/>
            <person name="Jeennor S."/>
            <person name="Laoteng K."/>
        </authorList>
    </citation>
    <scope>NUCLEOTIDE SEQUENCE [LARGE SCALE GENOMIC DNA]</scope>
    <source>
        <strain evidence="7 8">BCC7051</strain>
    </source>
</reference>
<dbReference type="eggNOG" id="KOG0234">
    <property type="taxonomic scope" value="Eukaryota"/>
</dbReference>
<dbReference type="SUPFAM" id="SSF52540">
    <property type="entry name" value="P-loop containing nucleoside triphosphate hydrolases"/>
    <property type="match status" value="1"/>
</dbReference>
<dbReference type="SMART" id="SM00855">
    <property type="entry name" value="PGAM"/>
    <property type="match status" value="1"/>
</dbReference>
<dbReference type="GO" id="GO:0006000">
    <property type="term" value="P:fructose metabolic process"/>
    <property type="evidence" value="ECO:0007669"/>
    <property type="project" value="InterPro"/>
</dbReference>
<keyword evidence="5" id="KW-1133">Transmembrane helix</keyword>
<dbReference type="InterPro" id="IPR013078">
    <property type="entry name" value="His_Pase_superF_clade-1"/>
</dbReference>
<evidence type="ECO:0000313" key="8">
    <source>
        <dbReference type="Proteomes" id="UP000190312"/>
    </source>
</evidence>
<feature type="transmembrane region" description="Helical" evidence="5">
    <location>
        <begin position="40"/>
        <end position="59"/>
    </location>
</feature>
<dbReference type="EMBL" id="MKZY01000003">
    <property type="protein sequence ID" value="OOO11629.1"/>
    <property type="molecule type" value="Genomic_DNA"/>
</dbReference>
<sequence>MFERRAADRYRLRMHRARTVALTTDEIVEVRAAQRTFEGAYVRTALSQFSFALVVLKIFTSEFYSTGALFAIYGTGVLIIGLFRRQQGNRQFFSEVGEDGIHRHKFRTSGNAVVVLTALSVAAYATLIALTLRLDNILECVNSQGREKQALREPPDRSADESFISVFDFNLYSEGEDPALPQIFPIAILQPIAQKLAASPAPLAGMSQQHTNIARSAIMTSASTPDSLQNRVPDSSDGGSSNGCSRPGIGKDANLMPPAKTLVGRALGNDLHSDAHRGSQASKDGVGNANNTPTTTASTPGRVRATTLDIPGLTKSKVSPDGRIAQRDVGSKLVIVMVGLPARGKSYVTKKLARYLNWLQHDTEIFNVGERRRVAAGKSPSPPGRHRNHRTSSIQKDLVDSVRRLSVSVGAANHLRKSTIPSEAIISPPEAHEPAASPPELENSLPPPVVPTKILVNGKEEDPSLEQNGVTIVPPFNASPEDKRAMQEASPEPLDQSASFFDPKNQLAVKLREQVALDTLDELLDYILDRGGSVGILDATNSTMERRKAIVDHIRKRAGPELGILFLESSCVDQELLEANMRLKLSGPDYKGQNPVKALEDFKKRVQLYEKSYVPLGEYEEKHNMAYIRMIDVGRKVVSHQTHGFLSSQVVYYLLNFNLSPRQIWITRHGESKDNQAGRIGGDSELSENGHRYGKALTRFIDHQRNEWEMNQRQKEMMQKFPPRPGDSTPPNPSYIPSDRPRNFCVWSSMMQRAISTVESFNEDEYDVKQMKMLDELHAGKMEGMTYEEIREKFPDEYATRKRDKLYYRYPGPGGEGYLDVINRLRAVIVEVERMTDHVLLVTHRAVARVLLAYFKGLKCDEVTDLDVPLGMLYMLEPKPYGVEFKAYRYNPDTDWFDYIPNFELRQTSAN</sequence>
<dbReference type="InterPro" id="IPR013079">
    <property type="entry name" value="6Phosfructo_kin"/>
</dbReference>
<keyword evidence="1" id="KW-0547">Nucleotide-binding</keyword>
<evidence type="ECO:0000256" key="3">
    <source>
        <dbReference type="PIRSR" id="PIRSR613078-2"/>
    </source>
</evidence>
<dbReference type="CDD" id="cd07067">
    <property type="entry name" value="HP_PGM_like"/>
    <property type="match status" value="1"/>
</dbReference>
<dbReference type="PANTHER" id="PTHR10606">
    <property type="entry name" value="6-PHOSPHOFRUCTO-2-KINASE/FRUCTOSE-2,6-BISPHOSPHATASE"/>
    <property type="match status" value="1"/>
</dbReference>
<feature type="region of interest" description="Disordered" evidence="4">
    <location>
        <begin position="462"/>
        <end position="487"/>
    </location>
</feature>
<organism evidence="7 8">
    <name type="scientific">Aspergillus oryzae</name>
    <name type="common">Yellow koji mold</name>
    <dbReference type="NCBI Taxonomy" id="5062"/>
    <lineage>
        <taxon>Eukaryota</taxon>
        <taxon>Fungi</taxon>
        <taxon>Dikarya</taxon>
        <taxon>Ascomycota</taxon>
        <taxon>Pezizomycotina</taxon>
        <taxon>Eurotiomycetes</taxon>
        <taxon>Eurotiomycetidae</taxon>
        <taxon>Eurotiales</taxon>
        <taxon>Aspergillaceae</taxon>
        <taxon>Aspergillus</taxon>
        <taxon>Aspergillus subgen. Circumdati</taxon>
    </lineage>
</organism>